<feature type="transmembrane region" description="Helical" evidence="1">
    <location>
        <begin position="25"/>
        <end position="42"/>
    </location>
</feature>
<evidence type="ECO:0000256" key="1">
    <source>
        <dbReference type="SAM" id="Phobius"/>
    </source>
</evidence>
<name>A0AAD7LT62_QUISA</name>
<evidence type="ECO:0000313" key="2">
    <source>
        <dbReference type="EMBL" id="KAJ7963697.1"/>
    </source>
</evidence>
<accession>A0AAD7LT62</accession>
<keyword evidence="1" id="KW-1133">Transmembrane helix</keyword>
<evidence type="ECO:0000313" key="3">
    <source>
        <dbReference type="Proteomes" id="UP001163823"/>
    </source>
</evidence>
<dbReference type="KEGG" id="qsa:O6P43_013619"/>
<dbReference type="Proteomes" id="UP001163823">
    <property type="component" value="Chromosome 6"/>
</dbReference>
<gene>
    <name evidence="2" type="ORF">O6P43_013619</name>
</gene>
<keyword evidence="1" id="KW-0812">Transmembrane</keyword>
<organism evidence="2 3">
    <name type="scientific">Quillaja saponaria</name>
    <name type="common">Soap bark tree</name>
    <dbReference type="NCBI Taxonomy" id="32244"/>
    <lineage>
        <taxon>Eukaryota</taxon>
        <taxon>Viridiplantae</taxon>
        <taxon>Streptophyta</taxon>
        <taxon>Embryophyta</taxon>
        <taxon>Tracheophyta</taxon>
        <taxon>Spermatophyta</taxon>
        <taxon>Magnoliopsida</taxon>
        <taxon>eudicotyledons</taxon>
        <taxon>Gunneridae</taxon>
        <taxon>Pentapetalae</taxon>
        <taxon>rosids</taxon>
        <taxon>fabids</taxon>
        <taxon>Fabales</taxon>
        <taxon>Quillajaceae</taxon>
        <taxon>Quillaja</taxon>
    </lineage>
</organism>
<keyword evidence="3" id="KW-1185">Reference proteome</keyword>
<protein>
    <submittedName>
        <fullName evidence="2">Uncharacterized protein</fullName>
    </submittedName>
</protein>
<keyword evidence="1" id="KW-0472">Membrane</keyword>
<sequence>MCEQYNAMLKGLLKKMEDSGLLPNSWTYIIHTFIYWGAFKLFHVARKGDFSEDFSMKLKSVVANDKHLHGLKR</sequence>
<dbReference type="AlphaFoldDB" id="A0AAD7LT62"/>
<reference evidence="2" key="1">
    <citation type="journal article" date="2023" name="Science">
        <title>Elucidation of the pathway for biosynthesis of saponin adjuvants from the soapbark tree.</title>
        <authorList>
            <person name="Reed J."/>
            <person name="Orme A."/>
            <person name="El-Demerdash A."/>
            <person name="Owen C."/>
            <person name="Martin L.B.B."/>
            <person name="Misra R.C."/>
            <person name="Kikuchi S."/>
            <person name="Rejzek M."/>
            <person name="Martin A.C."/>
            <person name="Harkess A."/>
            <person name="Leebens-Mack J."/>
            <person name="Louveau T."/>
            <person name="Stephenson M.J."/>
            <person name="Osbourn A."/>
        </authorList>
    </citation>
    <scope>NUCLEOTIDE SEQUENCE</scope>
    <source>
        <strain evidence="2">S10</strain>
    </source>
</reference>
<dbReference type="EMBL" id="JARAOO010000006">
    <property type="protein sequence ID" value="KAJ7963697.1"/>
    <property type="molecule type" value="Genomic_DNA"/>
</dbReference>
<proteinExistence type="predicted"/>
<comment type="caution">
    <text evidence="2">The sequence shown here is derived from an EMBL/GenBank/DDBJ whole genome shotgun (WGS) entry which is preliminary data.</text>
</comment>